<evidence type="ECO:0000256" key="1">
    <source>
        <dbReference type="SAM" id="MobiDB-lite"/>
    </source>
</evidence>
<organism evidence="2 3">
    <name type="scientific">Peribacillus simplex</name>
    <dbReference type="NCBI Taxonomy" id="1478"/>
    <lineage>
        <taxon>Bacteria</taxon>
        <taxon>Bacillati</taxon>
        <taxon>Bacillota</taxon>
        <taxon>Bacilli</taxon>
        <taxon>Bacillales</taxon>
        <taxon>Bacillaceae</taxon>
        <taxon>Peribacillus</taxon>
    </lineage>
</organism>
<reference evidence="2 3" key="1">
    <citation type="submission" date="2017-01" db="EMBL/GenBank/DDBJ databases">
        <authorList>
            <person name="Varghese N."/>
            <person name="Submissions S."/>
        </authorList>
    </citation>
    <scope>NUCLEOTIDE SEQUENCE [LARGE SCALE GENOMIC DNA]</scope>
    <source>
        <strain evidence="2 3">RUG2-6</strain>
    </source>
</reference>
<dbReference type="AlphaFoldDB" id="A0A9X8RAG6"/>
<dbReference type="EMBL" id="FTMX01000004">
    <property type="protein sequence ID" value="SIR58213.1"/>
    <property type="molecule type" value="Genomic_DNA"/>
</dbReference>
<dbReference type="Proteomes" id="UP000185829">
    <property type="component" value="Unassembled WGS sequence"/>
</dbReference>
<evidence type="ECO:0000313" key="2">
    <source>
        <dbReference type="EMBL" id="SIR58213.1"/>
    </source>
</evidence>
<dbReference type="RefSeq" id="WP_179086092.1">
    <property type="nucleotide sequence ID" value="NZ_FTMX01000004.1"/>
</dbReference>
<sequence length="57" mass="7035">MNQKALHHWHKEHNKRVSEFHKKHEIEIQRGENGNSLLAKWERYFYNKIISPLKKVK</sequence>
<feature type="region of interest" description="Disordered" evidence="1">
    <location>
        <begin position="1"/>
        <end position="20"/>
    </location>
</feature>
<feature type="compositionally biased region" description="Basic residues" evidence="1">
    <location>
        <begin position="1"/>
        <end position="14"/>
    </location>
</feature>
<gene>
    <name evidence="2" type="ORF">SAMN05878482_104355</name>
</gene>
<protein>
    <submittedName>
        <fullName evidence="2">Uncharacterized protein</fullName>
    </submittedName>
</protein>
<evidence type="ECO:0000313" key="3">
    <source>
        <dbReference type="Proteomes" id="UP000185829"/>
    </source>
</evidence>
<proteinExistence type="predicted"/>
<comment type="caution">
    <text evidence="2">The sequence shown here is derived from an EMBL/GenBank/DDBJ whole genome shotgun (WGS) entry which is preliminary data.</text>
</comment>
<accession>A0A9X8RAG6</accession>
<name>A0A9X8RAG6_9BACI</name>